<comment type="caution">
    <text evidence="15">Lacks conserved residue(s) required for the propagation of feature annotation.</text>
</comment>
<dbReference type="GO" id="GO:0005524">
    <property type="term" value="F:ATP binding"/>
    <property type="evidence" value="ECO:0007669"/>
    <property type="project" value="UniProtKB-KW"/>
</dbReference>
<dbReference type="SUPFAM" id="SSF52374">
    <property type="entry name" value="Nucleotidylyl transferase"/>
    <property type="match status" value="1"/>
</dbReference>
<sequence length="279" mass="30370">MHISHTKSDLSAYLKDSSGSRALVMTMGALHEGHLALVREARKTADTVVVSIYVNPLQFGPNEDFDAYPRDLDADLALLEPAGVDVVFAPSDDEMYPREPLVRIEPGPVATMLEGKTRPGHFAGVLQVVHKVFNMVQPDIAYFGQKDAQQLALIRTMVADLDMPVEIRAVPIQREKSGLALSSRNAYLTDSQRANALALSQALKDGVRAGEEHGTIPEIIRAAVADISENPKVKLDYLTLVDPQTFMPLQPDFTGTGLLVVAAWVGTTRLIDNMEVSIG</sequence>
<dbReference type="InterPro" id="IPR014729">
    <property type="entry name" value="Rossmann-like_a/b/a_fold"/>
</dbReference>
<comment type="catalytic activity">
    <reaction evidence="12 15">
        <text>(R)-pantoate + beta-alanine + ATP = (R)-pantothenate + AMP + diphosphate + H(+)</text>
        <dbReference type="Rhea" id="RHEA:10912"/>
        <dbReference type="ChEBI" id="CHEBI:15378"/>
        <dbReference type="ChEBI" id="CHEBI:15980"/>
        <dbReference type="ChEBI" id="CHEBI:29032"/>
        <dbReference type="ChEBI" id="CHEBI:30616"/>
        <dbReference type="ChEBI" id="CHEBI:33019"/>
        <dbReference type="ChEBI" id="CHEBI:57966"/>
        <dbReference type="ChEBI" id="CHEBI:456215"/>
        <dbReference type="EC" id="6.3.2.1"/>
    </reaction>
</comment>
<dbReference type="CDD" id="cd00560">
    <property type="entry name" value="PanC"/>
    <property type="match status" value="1"/>
</dbReference>
<protein>
    <recommendedName>
        <fullName evidence="5 15">Pantothenate synthetase</fullName>
        <shortName evidence="15">PS</shortName>
        <ecNumber evidence="4 15">6.3.2.1</ecNumber>
    </recommendedName>
    <alternativeName>
        <fullName evidence="14 15">Pantoate--beta-alanine ligase</fullName>
    </alternativeName>
    <alternativeName>
        <fullName evidence="11 15">Pantoate-activating enzyme</fullName>
    </alternativeName>
</protein>
<dbReference type="InterPro" id="IPR042176">
    <property type="entry name" value="Pantoate_ligase_C"/>
</dbReference>
<dbReference type="Gene3D" id="3.40.50.620">
    <property type="entry name" value="HUPs"/>
    <property type="match status" value="1"/>
</dbReference>
<dbReference type="EMBL" id="SJDT01000004">
    <property type="protein sequence ID" value="TBW21492.1"/>
    <property type="molecule type" value="Genomic_DNA"/>
</dbReference>
<dbReference type="FunFam" id="3.40.50.620:FF:000114">
    <property type="entry name" value="Pantothenate synthetase"/>
    <property type="match status" value="1"/>
</dbReference>
<evidence type="ECO:0000256" key="5">
    <source>
        <dbReference type="ARBA" id="ARBA00014155"/>
    </source>
</evidence>
<comment type="caution">
    <text evidence="16">The sequence shown here is derived from an EMBL/GenBank/DDBJ whole genome shotgun (WGS) entry which is preliminary data.</text>
</comment>
<gene>
    <name evidence="15" type="primary">panC</name>
    <name evidence="16" type="ORF">EZJ44_06005</name>
</gene>
<dbReference type="Pfam" id="PF02569">
    <property type="entry name" value="Pantoate_ligase"/>
    <property type="match status" value="1"/>
</dbReference>
<comment type="subcellular location">
    <subcellularLocation>
        <location evidence="1 15">Cytoplasm</location>
    </subcellularLocation>
</comment>
<evidence type="ECO:0000256" key="8">
    <source>
        <dbReference type="ARBA" id="ARBA00022655"/>
    </source>
</evidence>
<dbReference type="NCBIfam" id="TIGR00125">
    <property type="entry name" value="cyt_tran_rel"/>
    <property type="match status" value="1"/>
</dbReference>
<dbReference type="EC" id="6.3.2.1" evidence="4 15"/>
<keyword evidence="9 15" id="KW-0547">Nucleotide-binding</keyword>
<evidence type="ECO:0000256" key="14">
    <source>
        <dbReference type="ARBA" id="ARBA00077433"/>
    </source>
</evidence>
<dbReference type="InterPro" id="IPR003721">
    <property type="entry name" value="Pantoate_ligase"/>
</dbReference>
<feature type="binding site" evidence="15">
    <location>
        <position position="58"/>
    </location>
    <ligand>
        <name>beta-alanine</name>
        <dbReference type="ChEBI" id="CHEBI:57966"/>
    </ligand>
</feature>
<dbReference type="RefSeq" id="WP_131281308.1">
    <property type="nucleotide sequence ID" value="NZ_JBHSLR010000006.1"/>
</dbReference>
<dbReference type="Proteomes" id="UP000293036">
    <property type="component" value="Unassembled WGS sequence"/>
</dbReference>
<name>A0A4Q9UZU8_9ACTO</name>
<dbReference type="GO" id="GO:0005829">
    <property type="term" value="C:cytosol"/>
    <property type="evidence" value="ECO:0007669"/>
    <property type="project" value="TreeGrafter"/>
</dbReference>
<keyword evidence="17" id="KW-1185">Reference proteome</keyword>
<comment type="pathway">
    <text evidence="2 15">Cofactor biosynthesis; (R)-pantothenate biosynthesis; (R)-pantothenate from (R)-pantoate and beta-alanine: step 1/1.</text>
</comment>
<evidence type="ECO:0000256" key="6">
    <source>
        <dbReference type="ARBA" id="ARBA00022490"/>
    </source>
</evidence>
<evidence type="ECO:0000256" key="15">
    <source>
        <dbReference type="HAMAP-Rule" id="MF_00158"/>
    </source>
</evidence>
<comment type="similarity">
    <text evidence="3 15">Belongs to the pantothenate synthetase family.</text>
</comment>
<dbReference type="PANTHER" id="PTHR21299">
    <property type="entry name" value="CYTIDYLATE KINASE/PANTOATE-BETA-ALANINE LIGASE"/>
    <property type="match status" value="1"/>
</dbReference>
<comment type="miscellaneous">
    <text evidence="15">The reaction proceeds by a bi uni uni bi ping pong mechanism.</text>
</comment>
<evidence type="ECO:0000256" key="1">
    <source>
        <dbReference type="ARBA" id="ARBA00004496"/>
    </source>
</evidence>
<dbReference type="NCBIfam" id="TIGR00018">
    <property type="entry name" value="panC"/>
    <property type="match status" value="1"/>
</dbReference>
<evidence type="ECO:0000256" key="10">
    <source>
        <dbReference type="ARBA" id="ARBA00022840"/>
    </source>
</evidence>
<evidence type="ECO:0000256" key="9">
    <source>
        <dbReference type="ARBA" id="ARBA00022741"/>
    </source>
</evidence>
<dbReference type="PANTHER" id="PTHR21299:SF1">
    <property type="entry name" value="PANTOATE--BETA-ALANINE LIGASE"/>
    <property type="match status" value="1"/>
</dbReference>
<comment type="function">
    <text evidence="13 15">Catalyzes the condensation of pantoate with beta-alanine in an ATP-dependent reaction via a pantoyl-adenylate intermediate.</text>
</comment>
<feature type="binding site" evidence="15">
    <location>
        <begin position="144"/>
        <end position="147"/>
    </location>
    <ligand>
        <name>ATP</name>
        <dbReference type="ChEBI" id="CHEBI:30616"/>
    </ligand>
</feature>
<dbReference type="HAMAP" id="MF_00158">
    <property type="entry name" value="PanC"/>
    <property type="match status" value="1"/>
</dbReference>
<keyword evidence="8 15" id="KW-0566">Pantothenate biosynthesis</keyword>
<feature type="active site" description="Proton donor" evidence="15">
    <location>
        <position position="34"/>
    </location>
</feature>
<keyword evidence="10 15" id="KW-0067">ATP-binding</keyword>
<evidence type="ECO:0000256" key="11">
    <source>
        <dbReference type="ARBA" id="ARBA00032806"/>
    </source>
</evidence>
<feature type="binding site" evidence="15">
    <location>
        <begin position="181"/>
        <end position="184"/>
    </location>
    <ligand>
        <name>ATP</name>
        <dbReference type="ChEBI" id="CHEBI:30616"/>
    </ligand>
</feature>
<evidence type="ECO:0000256" key="4">
    <source>
        <dbReference type="ARBA" id="ARBA00012219"/>
    </source>
</evidence>
<proteinExistence type="inferred from homology"/>
<evidence type="ECO:0000313" key="16">
    <source>
        <dbReference type="EMBL" id="TBW21492.1"/>
    </source>
</evidence>
<evidence type="ECO:0000256" key="12">
    <source>
        <dbReference type="ARBA" id="ARBA00048258"/>
    </source>
</evidence>
<feature type="binding site" evidence="15">
    <location>
        <position position="58"/>
    </location>
    <ligand>
        <name>(R)-pantoate</name>
        <dbReference type="ChEBI" id="CHEBI:15980"/>
    </ligand>
</feature>
<evidence type="ECO:0000256" key="3">
    <source>
        <dbReference type="ARBA" id="ARBA00009256"/>
    </source>
</evidence>
<dbReference type="UniPathway" id="UPA00028">
    <property type="reaction ID" value="UER00005"/>
</dbReference>
<dbReference type="Gene3D" id="3.30.1300.10">
    <property type="entry name" value="Pantoate-beta-alanine ligase, C-terminal domain"/>
    <property type="match status" value="1"/>
</dbReference>
<evidence type="ECO:0000256" key="7">
    <source>
        <dbReference type="ARBA" id="ARBA00022598"/>
    </source>
</evidence>
<dbReference type="AlphaFoldDB" id="A0A4Q9UZU8"/>
<accession>A0A4Q9UZU8</accession>
<dbReference type="OrthoDB" id="9773087at2"/>
<evidence type="ECO:0000256" key="13">
    <source>
        <dbReference type="ARBA" id="ARBA00055042"/>
    </source>
</evidence>
<evidence type="ECO:0000313" key="17">
    <source>
        <dbReference type="Proteomes" id="UP000293036"/>
    </source>
</evidence>
<feature type="binding site" evidence="15">
    <location>
        <position position="150"/>
    </location>
    <ligand>
        <name>(R)-pantoate</name>
        <dbReference type="ChEBI" id="CHEBI:15980"/>
    </ligand>
</feature>
<dbReference type="GO" id="GO:0015940">
    <property type="term" value="P:pantothenate biosynthetic process"/>
    <property type="evidence" value="ECO:0007669"/>
    <property type="project" value="UniProtKB-UniRule"/>
</dbReference>
<keyword evidence="6 15" id="KW-0963">Cytoplasm</keyword>
<feature type="binding site" evidence="15">
    <location>
        <begin position="27"/>
        <end position="34"/>
    </location>
    <ligand>
        <name>ATP</name>
        <dbReference type="ChEBI" id="CHEBI:30616"/>
    </ligand>
</feature>
<dbReference type="InterPro" id="IPR004821">
    <property type="entry name" value="Cyt_trans-like"/>
</dbReference>
<evidence type="ECO:0000256" key="2">
    <source>
        <dbReference type="ARBA" id="ARBA00004990"/>
    </source>
</evidence>
<reference evidence="16 17" key="1">
    <citation type="submission" date="2019-02" db="EMBL/GenBank/DDBJ databases">
        <title>Arcanobacterium bovis sp. nov., isolated from the milk of a cow with mastitis.</title>
        <authorList>
            <person name="Sammra O."/>
            <person name="Foster G."/>
            <person name="Hassan A."/>
            <person name="Alssahen M."/>
            <person name="Laemmler C."/>
            <person name="Borowiak M."/>
            <person name="Malorny B."/>
            <person name="Abdulmawjood A."/>
        </authorList>
    </citation>
    <scope>NUCLEOTIDE SEQUENCE [LARGE SCALE GENOMIC DNA]</scope>
    <source>
        <strain evidence="16 17">C605018/01/1</strain>
    </source>
</reference>
<organism evidence="16 17">
    <name type="scientific">Arcanobacterium bovis</name>
    <dbReference type="NCBI Taxonomy" id="2529275"/>
    <lineage>
        <taxon>Bacteria</taxon>
        <taxon>Bacillati</taxon>
        <taxon>Actinomycetota</taxon>
        <taxon>Actinomycetes</taxon>
        <taxon>Actinomycetales</taxon>
        <taxon>Actinomycetaceae</taxon>
        <taxon>Arcanobacterium</taxon>
    </lineage>
</organism>
<comment type="subunit">
    <text evidence="15">Homodimer.</text>
</comment>
<dbReference type="GO" id="GO:0004592">
    <property type="term" value="F:pantoate-beta-alanine ligase activity"/>
    <property type="evidence" value="ECO:0007669"/>
    <property type="project" value="UniProtKB-UniRule"/>
</dbReference>
<keyword evidence="7 15" id="KW-0436">Ligase</keyword>